<gene>
    <name evidence="8" type="ORF">FIBSPDRAFT_597425</name>
</gene>
<dbReference type="Pfam" id="PF07690">
    <property type="entry name" value="MFS_1"/>
    <property type="match status" value="1"/>
</dbReference>
<feature type="transmembrane region" description="Helical" evidence="6">
    <location>
        <begin position="347"/>
        <end position="368"/>
    </location>
</feature>
<evidence type="ECO:0000259" key="7">
    <source>
        <dbReference type="PROSITE" id="PS50850"/>
    </source>
</evidence>
<dbReference type="GO" id="GO:0016020">
    <property type="term" value="C:membrane"/>
    <property type="evidence" value="ECO:0007669"/>
    <property type="project" value="UniProtKB-SubCell"/>
</dbReference>
<dbReference type="PROSITE" id="PS00216">
    <property type="entry name" value="SUGAR_TRANSPORT_1"/>
    <property type="match status" value="1"/>
</dbReference>
<feature type="transmembrane region" description="Helical" evidence="6">
    <location>
        <begin position="486"/>
        <end position="505"/>
    </location>
</feature>
<dbReference type="Proteomes" id="UP000076532">
    <property type="component" value="Unassembled WGS sequence"/>
</dbReference>
<feature type="domain" description="Major facilitator superfamily (MFS) profile" evidence="7">
    <location>
        <begin position="50"/>
        <end position="517"/>
    </location>
</feature>
<feature type="transmembrane region" description="Helical" evidence="6">
    <location>
        <begin position="380"/>
        <end position="400"/>
    </location>
</feature>
<proteinExistence type="predicted"/>
<dbReference type="InterPro" id="IPR005829">
    <property type="entry name" value="Sugar_transporter_CS"/>
</dbReference>
<dbReference type="InterPro" id="IPR020846">
    <property type="entry name" value="MFS_dom"/>
</dbReference>
<keyword evidence="3 6" id="KW-0812">Transmembrane</keyword>
<dbReference type="GO" id="GO:0022857">
    <property type="term" value="F:transmembrane transporter activity"/>
    <property type="evidence" value="ECO:0007669"/>
    <property type="project" value="InterPro"/>
</dbReference>
<organism evidence="8 9">
    <name type="scientific">Athelia psychrophila</name>
    <dbReference type="NCBI Taxonomy" id="1759441"/>
    <lineage>
        <taxon>Eukaryota</taxon>
        <taxon>Fungi</taxon>
        <taxon>Dikarya</taxon>
        <taxon>Basidiomycota</taxon>
        <taxon>Agaricomycotina</taxon>
        <taxon>Agaricomycetes</taxon>
        <taxon>Agaricomycetidae</taxon>
        <taxon>Atheliales</taxon>
        <taxon>Atheliaceae</taxon>
        <taxon>Athelia</taxon>
    </lineage>
</organism>
<sequence>MANAGDEWSQARRPLLPREPTIRSSEDLEASAVSTATDKTANLTRLPDPQIFVLSCVKIAEPLLTSQLFPYINEFVRYLHVANDAKQVGFYSGLLESTFAIFQLMTIPGLAWLSDRIGRRPIVLFSAAALGLTTILFGFSTSLPMMLVNRAVAGCVSGDSAVAEAMAGELVGAAENAGSTIAVYSLVWAAGEFLGPLLGGSLSHPAEKYEWLDVEFLRSWPYFLPGCITGLIALCGSLIGFLLLKETLPGKRPCEVSKAHYTQRLSSSISFTSAASWDEADANEETHAQLEPHSFHQILSNPAILALSGSGFALNLLSRGFEIILVLYSFSPIKDGGLSFTTQRIGYLLSISPMLSIMIRLLLLPYLLRTFTTARMYHAAMCMYPFIFCLMPLLNVIARAGLDPATGLIGPYATGLIWICISLLLAMAALSNLAWVFTIVLAKETSPNPASLGTTNGVLKVSSSVAKMIGPALTSSVYAVCANSSFFGGFGWVPFMLLISLGGVWQSRKMVSLDRAA</sequence>
<feature type="transmembrane region" description="Helical" evidence="6">
    <location>
        <begin position="412"/>
        <end position="437"/>
    </location>
</feature>
<comment type="subcellular location">
    <subcellularLocation>
        <location evidence="1">Membrane</location>
        <topology evidence="1">Multi-pass membrane protein</topology>
    </subcellularLocation>
</comment>
<evidence type="ECO:0000313" key="9">
    <source>
        <dbReference type="Proteomes" id="UP000076532"/>
    </source>
</evidence>
<dbReference type="SUPFAM" id="SSF103473">
    <property type="entry name" value="MFS general substrate transporter"/>
    <property type="match status" value="1"/>
</dbReference>
<feature type="transmembrane region" description="Helical" evidence="6">
    <location>
        <begin position="222"/>
        <end position="244"/>
    </location>
</feature>
<feature type="transmembrane region" description="Helical" evidence="6">
    <location>
        <begin position="88"/>
        <end position="110"/>
    </location>
</feature>
<protein>
    <submittedName>
        <fullName evidence="8">MFS general substrate transporter</fullName>
    </submittedName>
</protein>
<evidence type="ECO:0000256" key="3">
    <source>
        <dbReference type="ARBA" id="ARBA00022692"/>
    </source>
</evidence>
<dbReference type="EMBL" id="KV417574">
    <property type="protein sequence ID" value="KZP18280.1"/>
    <property type="molecule type" value="Genomic_DNA"/>
</dbReference>
<keyword evidence="9" id="KW-1185">Reference proteome</keyword>
<reference evidence="8 9" key="1">
    <citation type="journal article" date="2016" name="Mol. Biol. Evol.">
        <title>Comparative Genomics of Early-Diverging Mushroom-Forming Fungi Provides Insights into the Origins of Lignocellulose Decay Capabilities.</title>
        <authorList>
            <person name="Nagy L.G."/>
            <person name="Riley R."/>
            <person name="Tritt A."/>
            <person name="Adam C."/>
            <person name="Daum C."/>
            <person name="Floudas D."/>
            <person name="Sun H."/>
            <person name="Yadav J.S."/>
            <person name="Pangilinan J."/>
            <person name="Larsson K.H."/>
            <person name="Matsuura K."/>
            <person name="Barry K."/>
            <person name="Labutti K."/>
            <person name="Kuo R."/>
            <person name="Ohm R.A."/>
            <person name="Bhattacharya S.S."/>
            <person name="Shirouzu T."/>
            <person name="Yoshinaga Y."/>
            <person name="Martin F.M."/>
            <person name="Grigoriev I.V."/>
            <person name="Hibbett D.S."/>
        </authorList>
    </citation>
    <scope>NUCLEOTIDE SEQUENCE [LARGE SCALE GENOMIC DNA]</scope>
    <source>
        <strain evidence="8 9">CBS 109695</strain>
    </source>
</reference>
<keyword evidence="4 6" id="KW-1133">Transmembrane helix</keyword>
<name>A0A166GY14_9AGAM</name>
<feature type="transmembrane region" description="Helical" evidence="6">
    <location>
        <begin position="122"/>
        <end position="140"/>
    </location>
</feature>
<dbReference type="InterPro" id="IPR011701">
    <property type="entry name" value="MFS"/>
</dbReference>
<evidence type="ECO:0000313" key="8">
    <source>
        <dbReference type="EMBL" id="KZP18280.1"/>
    </source>
</evidence>
<dbReference type="Gene3D" id="1.20.1250.20">
    <property type="entry name" value="MFS general substrate transporter like domains"/>
    <property type="match status" value="1"/>
</dbReference>
<accession>A0A166GY14</accession>
<dbReference type="PROSITE" id="PS50850">
    <property type="entry name" value="MFS"/>
    <property type="match status" value="1"/>
</dbReference>
<keyword evidence="5 6" id="KW-0472">Membrane</keyword>
<evidence type="ECO:0000256" key="1">
    <source>
        <dbReference type="ARBA" id="ARBA00004141"/>
    </source>
</evidence>
<evidence type="ECO:0000256" key="4">
    <source>
        <dbReference type="ARBA" id="ARBA00022989"/>
    </source>
</evidence>
<dbReference type="AlphaFoldDB" id="A0A166GY14"/>
<keyword evidence="2" id="KW-0813">Transport</keyword>
<dbReference type="InterPro" id="IPR036259">
    <property type="entry name" value="MFS_trans_sf"/>
</dbReference>
<feature type="transmembrane region" description="Helical" evidence="6">
    <location>
        <begin position="303"/>
        <end position="327"/>
    </location>
</feature>
<evidence type="ECO:0000256" key="5">
    <source>
        <dbReference type="ARBA" id="ARBA00023136"/>
    </source>
</evidence>
<evidence type="ECO:0000256" key="6">
    <source>
        <dbReference type="SAM" id="Phobius"/>
    </source>
</evidence>
<dbReference type="PANTHER" id="PTHR23504">
    <property type="entry name" value="MAJOR FACILITATOR SUPERFAMILY DOMAIN-CONTAINING PROTEIN 10"/>
    <property type="match status" value="1"/>
</dbReference>
<dbReference type="PANTHER" id="PTHR23504:SF15">
    <property type="entry name" value="MAJOR FACILITATOR SUPERFAMILY (MFS) PROFILE DOMAIN-CONTAINING PROTEIN"/>
    <property type="match status" value="1"/>
</dbReference>
<dbReference type="OrthoDB" id="419616at2759"/>
<evidence type="ECO:0000256" key="2">
    <source>
        <dbReference type="ARBA" id="ARBA00022448"/>
    </source>
</evidence>